<dbReference type="InterPro" id="IPR000524">
    <property type="entry name" value="Tscrpt_reg_HTH_GntR"/>
</dbReference>
<dbReference type="Gene3D" id="1.10.10.60">
    <property type="entry name" value="Homeodomain-like"/>
    <property type="match status" value="1"/>
</dbReference>
<dbReference type="PANTHER" id="PTHR44846:SF17">
    <property type="entry name" value="GNTR-FAMILY TRANSCRIPTIONAL REGULATOR"/>
    <property type="match status" value="1"/>
</dbReference>
<evidence type="ECO:0000313" key="8">
    <source>
        <dbReference type="EMBL" id="OHV45630.1"/>
    </source>
</evidence>
<dbReference type="InterPro" id="IPR050679">
    <property type="entry name" value="Bact_HTH_transcr_reg"/>
</dbReference>
<feature type="domain" description="HTH gntR-type" evidence="6">
    <location>
        <begin position="9"/>
        <end position="77"/>
    </location>
</feature>
<evidence type="ECO:0000256" key="1">
    <source>
        <dbReference type="ARBA" id="ARBA00023015"/>
    </source>
</evidence>
<evidence type="ECO:0000256" key="3">
    <source>
        <dbReference type="ARBA" id="ARBA00023163"/>
    </source>
</evidence>
<dbReference type="GO" id="GO:0045892">
    <property type="term" value="P:negative regulation of DNA-templated transcription"/>
    <property type="evidence" value="ECO:0007669"/>
    <property type="project" value="InterPro"/>
</dbReference>
<organism evidence="8 9">
    <name type="scientific">Parafrankia soli</name>
    <dbReference type="NCBI Taxonomy" id="2599596"/>
    <lineage>
        <taxon>Bacteria</taxon>
        <taxon>Bacillati</taxon>
        <taxon>Actinomycetota</taxon>
        <taxon>Actinomycetes</taxon>
        <taxon>Frankiales</taxon>
        <taxon>Frankiaceae</taxon>
        <taxon>Parafrankia</taxon>
    </lineage>
</organism>
<dbReference type="InterPro" id="IPR036390">
    <property type="entry name" value="WH_DNA-bd_sf"/>
</dbReference>
<dbReference type="CDD" id="cd07377">
    <property type="entry name" value="WHTH_GntR"/>
    <property type="match status" value="1"/>
</dbReference>
<dbReference type="Gene3D" id="1.10.10.10">
    <property type="entry name" value="Winged helix-like DNA-binding domain superfamily/Winged helix DNA-binding domain"/>
    <property type="match status" value="1"/>
</dbReference>
<evidence type="ECO:0000256" key="5">
    <source>
        <dbReference type="SAM" id="MobiDB-lite"/>
    </source>
</evidence>
<dbReference type="PANTHER" id="PTHR44846">
    <property type="entry name" value="MANNOSYL-D-GLYCERATE TRANSPORT/METABOLISM SYSTEM REPRESSOR MNGR-RELATED"/>
    <property type="match status" value="1"/>
</dbReference>
<evidence type="ECO:0000259" key="6">
    <source>
        <dbReference type="PROSITE" id="PS50949"/>
    </source>
</evidence>
<name>A0A1S1RHC5_9ACTN</name>
<dbReference type="InterPro" id="IPR001647">
    <property type="entry name" value="HTH_TetR"/>
</dbReference>
<keyword evidence="1" id="KW-0805">Transcription regulation</keyword>
<dbReference type="PROSITE" id="PS50977">
    <property type="entry name" value="HTH_TETR_2"/>
    <property type="match status" value="1"/>
</dbReference>
<reference evidence="9" key="1">
    <citation type="submission" date="2016-07" db="EMBL/GenBank/DDBJ databases">
        <title>Frankia sp. NRRL B-16219 Genome sequencing.</title>
        <authorList>
            <person name="Ghodhbane-Gtari F."/>
            <person name="Swanson E."/>
            <person name="Gueddou A."/>
            <person name="Louati M."/>
            <person name="Nouioui I."/>
            <person name="Hezbri K."/>
            <person name="Abebe-Akele F."/>
            <person name="Simpson S."/>
            <person name="Morris K."/>
            <person name="Thomas K."/>
            <person name="Gtari M."/>
            <person name="Tisa L.S."/>
        </authorList>
    </citation>
    <scope>NUCLEOTIDE SEQUENCE [LARGE SCALE GENOMIC DNA]</scope>
    <source>
        <strain evidence="9">NRRL B-16219</strain>
    </source>
</reference>
<dbReference type="SUPFAM" id="SSF46689">
    <property type="entry name" value="Homeodomain-like"/>
    <property type="match status" value="1"/>
</dbReference>
<dbReference type="Pfam" id="PF00392">
    <property type="entry name" value="GntR"/>
    <property type="match status" value="1"/>
</dbReference>
<keyword evidence="9" id="KW-1185">Reference proteome</keyword>
<gene>
    <name evidence="8" type="ORF">BBK14_30130</name>
</gene>
<proteinExistence type="predicted"/>
<dbReference type="InterPro" id="IPR036271">
    <property type="entry name" value="Tet_transcr_reg_TetR-rel_C_sf"/>
</dbReference>
<dbReference type="InterPro" id="IPR036388">
    <property type="entry name" value="WH-like_DNA-bd_sf"/>
</dbReference>
<evidence type="ECO:0000256" key="4">
    <source>
        <dbReference type="PROSITE-ProRule" id="PRU00335"/>
    </source>
</evidence>
<keyword evidence="2 4" id="KW-0238">DNA-binding</keyword>
<dbReference type="AlphaFoldDB" id="A0A1S1RHC5"/>
<feature type="DNA-binding region" description="H-T-H motif" evidence="4">
    <location>
        <begin position="121"/>
        <end position="140"/>
    </location>
</feature>
<protein>
    <submittedName>
        <fullName evidence="8">GntR family transcriptional regulator</fullName>
    </submittedName>
</protein>
<sequence>MVISDSEDVPPYLRITAELRRRITSGELRPGERLPSTRQIVREFGIAMATATKVLATLHQEGLARPLPGVGTIVDFSGPHPRSPGAARPRAGGHPTSGLARPRIVRVAVDIADLEGLAALSMRRVAVELGVTTVALHRQVGGRGQLVLSMADMVFAEAPPPDPPPAGWRRCLEAAARSQWAMYRRHPWLAQAMSFTRPLMSPQIKAHAEWVMRALHGLGLDPVAMIHVHTTLAAHIRGLALNLEAEAEAVQDSGLTDEQWMDAHGTPAITPPAATSAHPLLASVPPRSLDLDSLFEFGLQRLLDGIAILIETSRCHVQPPPQADER</sequence>
<evidence type="ECO:0000259" key="7">
    <source>
        <dbReference type="PROSITE" id="PS50977"/>
    </source>
</evidence>
<evidence type="ECO:0000256" key="2">
    <source>
        <dbReference type="ARBA" id="ARBA00023125"/>
    </source>
</evidence>
<dbReference type="PROSITE" id="PS50949">
    <property type="entry name" value="HTH_GNTR"/>
    <property type="match status" value="1"/>
</dbReference>
<keyword evidence="3" id="KW-0804">Transcription</keyword>
<feature type="region of interest" description="Disordered" evidence="5">
    <location>
        <begin position="76"/>
        <end position="99"/>
    </location>
</feature>
<dbReference type="GO" id="GO:0003700">
    <property type="term" value="F:DNA-binding transcription factor activity"/>
    <property type="evidence" value="ECO:0007669"/>
    <property type="project" value="InterPro"/>
</dbReference>
<dbReference type="OrthoDB" id="3207674at2"/>
<feature type="domain" description="HTH tetR-type" evidence="7">
    <location>
        <begin position="98"/>
        <end position="158"/>
    </location>
</feature>
<accession>A0A1S1RHC5</accession>
<dbReference type="SUPFAM" id="SSF46785">
    <property type="entry name" value="Winged helix' DNA-binding domain"/>
    <property type="match status" value="1"/>
</dbReference>
<evidence type="ECO:0000313" key="9">
    <source>
        <dbReference type="Proteomes" id="UP000179769"/>
    </source>
</evidence>
<dbReference type="Pfam" id="PF02909">
    <property type="entry name" value="TetR_C_1"/>
    <property type="match status" value="1"/>
</dbReference>
<dbReference type="InterPro" id="IPR009057">
    <property type="entry name" value="Homeodomain-like_sf"/>
</dbReference>
<dbReference type="Proteomes" id="UP000179769">
    <property type="component" value="Unassembled WGS sequence"/>
</dbReference>
<dbReference type="SUPFAM" id="SSF48498">
    <property type="entry name" value="Tetracyclin repressor-like, C-terminal domain"/>
    <property type="match status" value="1"/>
</dbReference>
<dbReference type="InterPro" id="IPR004111">
    <property type="entry name" value="Repressor_TetR_C"/>
</dbReference>
<dbReference type="EMBL" id="MAXA01000006">
    <property type="protein sequence ID" value="OHV45630.1"/>
    <property type="molecule type" value="Genomic_DNA"/>
</dbReference>
<dbReference type="SMART" id="SM00345">
    <property type="entry name" value="HTH_GNTR"/>
    <property type="match status" value="1"/>
</dbReference>
<comment type="caution">
    <text evidence="8">The sequence shown here is derived from an EMBL/GenBank/DDBJ whole genome shotgun (WGS) entry which is preliminary data.</text>
</comment>
<dbReference type="GO" id="GO:0003677">
    <property type="term" value="F:DNA binding"/>
    <property type="evidence" value="ECO:0007669"/>
    <property type="project" value="UniProtKB-UniRule"/>
</dbReference>
<dbReference type="Gene3D" id="1.10.357.10">
    <property type="entry name" value="Tetracycline Repressor, domain 2"/>
    <property type="match status" value="1"/>
</dbReference>
<dbReference type="RefSeq" id="WP_071059625.1">
    <property type="nucleotide sequence ID" value="NZ_MAXA01000006.1"/>
</dbReference>